<dbReference type="Proteomes" id="UP000887579">
    <property type="component" value="Unplaced"/>
</dbReference>
<name>A0AC34GL66_9BILA</name>
<proteinExistence type="predicted"/>
<evidence type="ECO:0000313" key="1">
    <source>
        <dbReference type="Proteomes" id="UP000887579"/>
    </source>
</evidence>
<accession>A0AC34GL66</accession>
<dbReference type="WBParaSite" id="ES5_v2.g30349.t1">
    <property type="protein sequence ID" value="ES5_v2.g30349.t1"/>
    <property type="gene ID" value="ES5_v2.g30349"/>
</dbReference>
<sequence length="179" mass="20016">NEFNNEEIFKQPVASELDDLRRQQNAIKQLKSDNLKPILEETEKITEKCKDLIRSAGSGIPTKELEGTLKSLGDAVNDINSKVEERDRTIDSAIQGLGSYNDAYKALLNWIEEIEDLVSNQKPPSADYKVARAQLQNHDFQLKLIDDKQNSVDGFLAMIGKVEALTSDEKTKAALRAKA</sequence>
<reference evidence="2" key="1">
    <citation type="submission" date="2022-11" db="UniProtKB">
        <authorList>
            <consortium name="WormBaseParasite"/>
        </authorList>
    </citation>
    <scope>IDENTIFICATION</scope>
</reference>
<protein>
    <submittedName>
        <fullName evidence="2">Dystonin</fullName>
    </submittedName>
</protein>
<organism evidence="1 2">
    <name type="scientific">Panagrolaimus sp. ES5</name>
    <dbReference type="NCBI Taxonomy" id="591445"/>
    <lineage>
        <taxon>Eukaryota</taxon>
        <taxon>Metazoa</taxon>
        <taxon>Ecdysozoa</taxon>
        <taxon>Nematoda</taxon>
        <taxon>Chromadorea</taxon>
        <taxon>Rhabditida</taxon>
        <taxon>Tylenchina</taxon>
        <taxon>Panagrolaimomorpha</taxon>
        <taxon>Panagrolaimoidea</taxon>
        <taxon>Panagrolaimidae</taxon>
        <taxon>Panagrolaimus</taxon>
    </lineage>
</organism>
<evidence type="ECO:0000313" key="2">
    <source>
        <dbReference type="WBParaSite" id="ES5_v2.g30349.t1"/>
    </source>
</evidence>